<feature type="transmembrane region" description="Helical" evidence="1">
    <location>
        <begin position="24"/>
        <end position="43"/>
    </location>
</feature>
<proteinExistence type="predicted"/>
<evidence type="ECO:0000313" key="2">
    <source>
        <dbReference type="EMBL" id="KGM56345.1"/>
    </source>
</evidence>
<sequence length="151" mass="17054">MASLFKGWQMEIHYADKGYRRRSIWALLGVVTLLTVLLWQLSAWLQGLAPQLSSADPDAARRWLRALLATLGFALSVPAAALAVSLHRLGRASRLQGRFPPRELKTLRDVRVLRDAHALRWARRVEISSTAALLLAGALVGWALWTLWYFR</sequence>
<dbReference type="OrthoDB" id="6025865at2"/>
<keyword evidence="3" id="KW-1185">Reference proteome</keyword>
<name>A0A0A0F1F2_9GAMM</name>
<feature type="transmembrane region" description="Helical" evidence="1">
    <location>
        <begin position="63"/>
        <end position="86"/>
    </location>
</feature>
<evidence type="ECO:0000256" key="1">
    <source>
        <dbReference type="SAM" id="Phobius"/>
    </source>
</evidence>
<keyword evidence="1" id="KW-1133">Transmembrane helix</keyword>
<organism evidence="2 3">
    <name type="scientific">Lysobacter daejeonensis GH1-9</name>
    <dbReference type="NCBI Taxonomy" id="1385517"/>
    <lineage>
        <taxon>Bacteria</taxon>
        <taxon>Pseudomonadati</taxon>
        <taxon>Pseudomonadota</taxon>
        <taxon>Gammaproteobacteria</taxon>
        <taxon>Lysobacterales</taxon>
        <taxon>Lysobacteraceae</taxon>
        <taxon>Aerolutibacter</taxon>
    </lineage>
</organism>
<accession>A0A0A0F1F2</accession>
<evidence type="ECO:0000313" key="3">
    <source>
        <dbReference type="Proteomes" id="UP000029998"/>
    </source>
</evidence>
<dbReference type="AlphaFoldDB" id="A0A0A0F1F2"/>
<gene>
    <name evidence="2" type="ORF">N800_09150</name>
</gene>
<protein>
    <submittedName>
        <fullName evidence="2">Uncharacterized protein</fullName>
    </submittedName>
</protein>
<comment type="caution">
    <text evidence="2">The sequence shown here is derived from an EMBL/GenBank/DDBJ whole genome shotgun (WGS) entry which is preliminary data.</text>
</comment>
<dbReference type="RefSeq" id="WP_036133704.1">
    <property type="nucleotide sequence ID" value="NZ_AVPU01000001.1"/>
</dbReference>
<feature type="transmembrane region" description="Helical" evidence="1">
    <location>
        <begin position="130"/>
        <end position="150"/>
    </location>
</feature>
<dbReference type="EMBL" id="AVPU01000001">
    <property type="protein sequence ID" value="KGM56345.1"/>
    <property type="molecule type" value="Genomic_DNA"/>
</dbReference>
<dbReference type="Proteomes" id="UP000029998">
    <property type="component" value="Unassembled WGS sequence"/>
</dbReference>
<keyword evidence="1" id="KW-0812">Transmembrane</keyword>
<reference evidence="2 3" key="1">
    <citation type="submission" date="2013-08" db="EMBL/GenBank/DDBJ databases">
        <title>Genome sequencing of Lysobacter.</title>
        <authorList>
            <person name="Zhang S."/>
            <person name="Wang G."/>
        </authorList>
    </citation>
    <scope>NUCLEOTIDE SEQUENCE [LARGE SCALE GENOMIC DNA]</scope>
    <source>
        <strain evidence="2 3">GH1-9</strain>
    </source>
</reference>
<keyword evidence="1" id="KW-0472">Membrane</keyword>